<dbReference type="PRINTS" id="PR00722">
    <property type="entry name" value="CHYMOTRYPSIN"/>
</dbReference>
<sequence>MLLILCLMLIVSALSLDSRISGGKSTTINEYPYQVSIHYQNKLLCGGSIISDQWVLTAAHCVYGRIFKFFKIRLGSSYQEKDGIEFMNITTIYFHEMYDEDTNDYDVALIKLPTPLKFGPLVKSVTLAKSSTIVKPDYKAVVTGWGETSAAGAISKVLQVLTVPIIDQEVCKKIYARYRIVTPTMVCAGYTTDGKDTCHGDSGGPLVYNGVQIGIVSWGPQCGSVGFPGVYTRVSAIRSWITKRTNV</sequence>
<dbReference type="GO" id="GO:0004252">
    <property type="term" value="F:serine-type endopeptidase activity"/>
    <property type="evidence" value="ECO:0007669"/>
    <property type="project" value="InterPro"/>
</dbReference>
<dbReference type="PROSITE" id="PS00134">
    <property type="entry name" value="TRYPSIN_HIS"/>
    <property type="match status" value="1"/>
</dbReference>
<dbReference type="InterPro" id="IPR043504">
    <property type="entry name" value="Peptidase_S1_PA_chymotrypsin"/>
</dbReference>
<dbReference type="PROSITE" id="PS50240">
    <property type="entry name" value="TRYPSIN_DOM"/>
    <property type="match status" value="1"/>
</dbReference>
<evidence type="ECO:0000256" key="3">
    <source>
        <dbReference type="ARBA" id="ARBA00022729"/>
    </source>
</evidence>
<dbReference type="CDD" id="cd00190">
    <property type="entry name" value="Tryp_SPc"/>
    <property type="match status" value="1"/>
</dbReference>
<dbReference type="InterPro" id="IPR050430">
    <property type="entry name" value="Peptidase_S1"/>
</dbReference>
<evidence type="ECO:0000256" key="9">
    <source>
        <dbReference type="SAM" id="SignalP"/>
    </source>
</evidence>
<keyword evidence="11" id="KW-1185">Reference proteome</keyword>
<keyword evidence="7" id="KW-1015">Disulfide bond</keyword>
<dbReference type="KEGG" id="dqu:106748397"/>
<dbReference type="GeneID" id="106748397"/>
<proteinExistence type="inferred from homology"/>
<dbReference type="Pfam" id="PF00089">
    <property type="entry name" value="Trypsin"/>
    <property type="match status" value="1"/>
</dbReference>
<evidence type="ECO:0000256" key="6">
    <source>
        <dbReference type="ARBA" id="ARBA00023145"/>
    </source>
</evidence>
<dbReference type="GO" id="GO:0006508">
    <property type="term" value="P:proteolysis"/>
    <property type="evidence" value="ECO:0007669"/>
    <property type="project" value="UniProtKB-KW"/>
</dbReference>
<keyword evidence="5 8" id="KW-0720">Serine protease</keyword>
<evidence type="ECO:0000256" key="4">
    <source>
        <dbReference type="ARBA" id="ARBA00022801"/>
    </source>
</evidence>
<feature type="signal peptide" evidence="9">
    <location>
        <begin position="1"/>
        <end position="15"/>
    </location>
</feature>
<keyword evidence="3 9" id="KW-0732">Signal</keyword>
<evidence type="ECO:0000256" key="1">
    <source>
        <dbReference type="ARBA" id="ARBA00007664"/>
    </source>
</evidence>
<evidence type="ECO:0000256" key="2">
    <source>
        <dbReference type="ARBA" id="ARBA00022670"/>
    </source>
</evidence>
<evidence type="ECO:0000259" key="10">
    <source>
        <dbReference type="PROSITE" id="PS50240"/>
    </source>
</evidence>
<dbReference type="Gene3D" id="2.40.10.10">
    <property type="entry name" value="Trypsin-like serine proteases"/>
    <property type="match status" value="1"/>
</dbReference>
<name>A0A6P3XWM4_DINQU</name>
<keyword evidence="2 8" id="KW-0645">Protease</keyword>
<dbReference type="OrthoDB" id="10059102at2759"/>
<dbReference type="InterPro" id="IPR018114">
    <property type="entry name" value="TRYPSIN_HIS"/>
</dbReference>
<dbReference type="Proteomes" id="UP000515204">
    <property type="component" value="Unplaced"/>
</dbReference>
<accession>A0A6P3XWM4</accession>
<organism evidence="11 12">
    <name type="scientific">Dinoponera quadriceps</name>
    <name type="common">South American ant</name>
    <dbReference type="NCBI Taxonomy" id="609295"/>
    <lineage>
        <taxon>Eukaryota</taxon>
        <taxon>Metazoa</taxon>
        <taxon>Ecdysozoa</taxon>
        <taxon>Arthropoda</taxon>
        <taxon>Hexapoda</taxon>
        <taxon>Insecta</taxon>
        <taxon>Pterygota</taxon>
        <taxon>Neoptera</taxon>
        <taxon>Endopterygota</taxon>
        <taxon>Hymenoptera</taxon>
        <taxon>Apocrita</taxon>
        <taxon>Aculeata</taxon>
        <taxon>Formicoidea</taxon>
        <taxon>Formicidae</taxon>
        <taxon>Ponerinae</taxon>
        <taxon>Ponerini</taxon>
        <taxon>Dinoponera</taxon>
    </lineage>
</organism>
<evidence type="ECO:0000256" key="7">
    <source>
        <dbReference type="ARBA" id="ARBA00023157"/>
    </source>
</evidence>
<feature type="domain" description="Peptidase S1" evidence="10">
    <location>
        <begin position="20"/>
        <end position="246"/>
    </location>
</feature>
<reference evidence="12" key="1">
    <citation type="submission" date="2025-08" db="UniProtKB">
        <authorList>
            <consortium name="RefSeq"/>
        </authorList>
    </citation>
    <scope>IDENTIFICATION</scope>
</reference>
<dbReference type="InterPro" id="IPR001314">
    <property type="entry name" value="Peptidase_S1A"/>
</dbReference>
<feature type="chain" id="PRO_5028264806" evidence="9">
    <location>
        <begin position="16"/>
        <end position="247"/>
    </location>
</feature>
<dbReference type="RefSeq" id="XP_014482343.1">
    <property type="nucleotide sequence ID" value="XM_014626857.1"/>
</dbReference>
<keyword evidence="6" id="KW-0865">Zymogen</keyword>
<evidence type="ECO:0000313" key="12">
    <source>
        <dbReference type="RefSeq" id="XP_014482343.1"/>
    </source>
</evidence>
<evidence type="ECO:0000313" key="11">
    <source>
        <dbReference type="Proteomes" id="UP000515204"/>
    </source>
</evidence>
<dbReference type="SMART" id="SM00020">
    <property type="entry name" value="Tryp_SPc"/>
    <property type="match status" value="1"/>
</dbReference>
<protein>
    <submittedName>
        <fullName evidence="12">Trypsin-7-like</fullName>
    </submittedName>
</protein>
<dbReference type="PROSITE" id="PS00135">
    <property type="entry name" value="TRYPSIN_SER"/>
    <property type="match status" value="1"/>
</dbReference>
<dbReference type="SUPFAM" id="SSF50494">
    <property type="entry name" value="Trypsin-like serine proteases"/>
    <property type="match status" value="1"/>
</dbReference>
<dbReference type="PANTHER" id="PTHR24276:SF91">
    <property type="entry name" value="AT26814P-RELATED"/>
    <property type="match status" value="1"/>
</dbReference>
<dbReference type="InterPro" id="IPR001254">
    <property type="entry name" value="Trypsin_dom"/>
</dbReference>
<dbReference type="FunFam" id="2.40.10.10:FF:000077">
    <property type="entry name" value="Predicted protein"/>
    <property type="match status" value="1"/>
</dbReference>
<dbReference type="PANTHER" id="PTHR24276">
    <property type="entry name" value="POLYSERASE-RELATED"/>
    <property type="match status" value="1"/>
</dbReference>
<comment type="similarity">
    <text evidence="1">Belongs to the peptidase S1 family.</text>
</comment>
<dbReference type="InterPro" id="IPR033116">
    <property type="entry name" value="TRYPSIN_SER"/>
</dbReference>
<evidence type="ECO:0000256" key="5">
    <source>
        <dbReference type="ARBA" id="ARBA00022825"/>
    </source>
</evidence>
<keyword evidence="4 8" id="KW-0378">Hydrolase</keyword>
<gene>
    <name evidence="12" type="primary">LOC106748397</name>
</gene>
<evidence type="ECO:0000256" key="8">
    <source>
        <dbReference type="RuleBase" id="RU363034"/>
    </source>
</evidence>
<dbReference type="InterPro" id="IPR009003">
    <property type="entry name" value="Peptidase_S1_PA"/>
</dbReference>
<dbReference type="AlphaFoldDB" id="A0A6P3XWM4"/>